<protein>
    <submittedName>
        <fullName evidence="4">Glucokinase</fullName>
    </submittedName>
</protein>
<dbReference type="InterPro" id="IPR003836">
    <property type="entry name" value="Glucokinase"/>
</dbReference>
<accession>A0A977PY28</accession>
<dbReference type="GO" id="GO:0004340">
    <property type="term" value="F:glucokinase activity"/>
    <property type="evidence" value="ECO:0007669"/>
    <property type="project" value="InterPro"/>
</dbReference>
<evidence type="ECO:0000256" key="2">
    <source>
        <dbReference type="ARBA" id="ARBA00022777"/>
    </source>
</evidence>
<comment type="similarity">
    <text evidence="3">Belongs to the bacterial glucokinase family.</text>
</comment>
<dbReference type="GO" id="GO:0005524">
    <property type="term" value="F:ATP binding"/>
    <property type="evidence" value="ECO:0007669"/>
    <property type="project" value="InterPro"/>
</dbReference>
<dbReference type="KEGG" id="wna:KA717_14700"/>
<dbReference type="AlphaFoldDB" id="A0A977PY28"/>
<evidence type="ECO:0000256" key="3">
    <source>
        <dbReference type="RuleBase" id="RU004046"/>
    </source>
</evidence>
<dbReference type="PANTHER" id="PTHR47363">
    <property type="entry name" value="GLUCOKINASE"/>
    <property type="match status" value="1"/>
</dbReference>
<dbReference type="InterPro" id="IPR043129">
    <property type="entry name" value="ATPase_NBD"/>
</dbReference>
<gene>
    <name evidence="4" type="ORF">KA717_14700</name>
</gene>
<dbReference type="GO" id="GO:0005536">
    <property type="term" value="F:D-glucose binding"/>
    <property type="evidence" value="ECO:0007669"/>
    <property type="project" value="InterPro"/>
</dbReference>
<sequence length="242" mass="27465">MSKTKQQYTCLAILQSGERQEDATKAQIEVGERLIESFWLRHAGTDTLYNTKGGDTDFAPRTEEQFKLVKYIQKQQANPITVSVGQIVSHSGLVSIYQFLRYNRQLVELPEISDAIQSWENSNAENRNSLEHPALQVVQSGIKTENLLCKETIKFFIEVYAAEAGNFALKTLPYGGIYLSGEITIKIIEGYQDMNRVDEFKKNFIHQFTNKGRMKALLEKIPVSIKGIDNGSNIKEETQLHS</sequence>
<dbReference type="Pfam" id="PF02685">
    <property type="entry name" value="Glucokinase"/>
    <property type="match status" value="1"/>
</dbReference>
<reference evidence="4" key="1">
    <citation type="submission" date="2021-04" db="EMBL/GenBank/DDBJ databases">
        <title>Genome sequence of Woronichinia naegeliana from Washington state freshwater lake bloom.</title>
        <authorList>
            <person name="Dreher T.W."/>
        </authorList>
    </citation>
    <scope>NUCLEOTIDE SEQUENCE</scope>
    <source>
        <strain evidence="4">WA131</strain>
    </source>
</reference>
<dbReference type="Proteomes" id="UP001065613">
    <property type="component" value="Chromosome"/>
</dbReference>
<keyword evidence="2" id="KW-0418">Kinase</keyword>
<evidence type="ECO:0000256" key="1">
    <source>
        <dbReference type="ARBA" id="ARBA00022679"/>
    </source>
</evidence>
<dbReference type="GO" id="GO:0006096">
    <property type="term" value="P:glycolytic process"/>
    <property type="evidence" value="ECO:0007669"/>
    <property type="project" value="InterPro"/>
</dbReference>
<dbReference type="PANTHER" id="PTHR47363:SF1">
    <property type="entry name" value="GLUCOKINASE"/>
    <property type="match status" value="1"/>
</dbReference>
<evidence type="ECO:0000313" key="4">
    <source>
        <dbReference type="EMBL" id="UXE63716.1"/>
    </source>
</evidence>
<dbReference type="Gene3D" id="3.40.367.20">
    <property type="match status" value="1"/>
</dbReference>
<keyword evidence="1" id="KW-0808">Transferase</keyword>
<dbReference type="SUPFAM" id="SSF53067">
    <property type="entry name" value="Actin-like ATPase domain"/>
    <property type="match status" value="1"/>
</dbReference>
<organism evidence="4">
    <name type="scientific">Woronichinia naegeliana WA131</name>
    <dbReference type="NCBI Taxonomy" id="2824559"/>
    <lineage>
        <taxon>Bacteria</taxon>
        <taxon>Bacillati</taxon>
        <taxon>Cyanobacteriota</taxon>
        <taxon>Cyanophyceae</taxon>
        <taxon>Synechococcales</taxon>
        <taxon>Coelosphaeriaceae</taxon>
        <taxon>Woronichinia</taxon>
    </lineage>
</organism>
<dbReference type="EMBL" id="CP073041">
    <property type="protein sequence ID" value="UXE63716.1"/>
    <property type="molecule type" value="Genomic_DNA"/>
</dbReference>
<proteinExistence type="inferred from homology"/>
<name>A0A977PY28_9CYAN</name>